<dbReference type="EMBL" id="ML737135">
    <property type="protein sequence ID" value="KAE8342338.1"/>
    <property type="molecule type" value="Genomic_DNA"/>
</dbReference>
<dbReference type="SUPFAM" id="SSF51735">
    <property type="entry name" value="NAD(P)-binding Rossmann-fold domains"/>
    <property type="match status" value="1"/>
</dbReference>
<dbReference type="Pfam" id="PF13561">
    <property type="entry name" value="adh_short_C2"/>
    <property type="match status" value="1"/>
</dbReference>
<protein>
    <submittedName>
        <fullName evidence="4">Uncharacterized protein</fullName>
    </submittedName>
</protein>
<dbReference type="InterPro" id="IPR002347">
    <property type="entry name" value="SDR_fam"/>
</dbReference>
<evidence type="ECO:0000256" key="1">
    <source>
        <dbReference type="ARBA" id="ARBA00006484"/>
    </source>
</evidence>
<dbReference type="InterPro" id="IPR036291">
    <property type="entry name" value="NAD(P)-bd_dom_sf"/>
</dbReference>
<dbReference type="CDD" id="cd05233">
    <property type="entry name" value="SDR_c"/>
    <property type="match status" value="1"/>
</dbReference>
<dbReference type="PRINTS" id="PR00081">
    <property type="entry name" value="GDHRDH"/>
</dbReference>
<reference evidence="4" key="1">
    <citation type="submission" date="2019-04" db="EMBL/GenBank/DDBJ databases">
        <title>Friends and foes A comparative genomics study of 23 Aspergillus species from section Flavi.</title>
        <authorList>
            <consortium name="DOE Joint Genome Institute"/>
            <person name="Kjaerbolling I."/>
            <person name="Vesth T."/>
            <person name="Frisvad J.C."/>
            <person name="Nybo J.L."/>
            <person name="Theobald S."/>
            <person name="Kildgaard S."/>
            <person name="Isbrandt T."/>
            <person name="Kuo A."/>
            <person name="Sato A."/>
            <person name="Lyhne E.K."/>
            <person name="Kogle M.E."/>
            <person name="Wiebenga A."/>
            <person name="Kun R.S."/>
            <person name="Lubbers R.J."/>
            <person name="Makela M.R."/>
            <person name="Barry K."/>
            <person name="Chovatia M."/>
            <person name="Clum A."/>
            <person name="Daum C."/>
            <person name="Haridas S."/>
            <person name="He G."/>
            <person name="LaButti K."/>
            <person name="Lipzen A."/>
            <person name="Mondo S."/>
            <person name="Riley R."/>
            <person name="Salamov A."/>
            <person name="Simmons B.A."/>
            <person name="Magnuson J.K."/>
            <person name="Henrissat B."/>
            <person name="Mortensen U.H."/>
            <person name="Larsen T.O."/>
            <person name="Devries R.P."/>
            <person name="Grigoriev I.V."/>
            <person name="Machida M."/>
            <person name="Baker S.E."/>
            <person name="Andersen M.R."/>
        </authorList>
    </citation>
    <scope>NUCLEOTIDE SEQUENCE</scope>
    <source>
        <strain evidence="4">CBS 117612</strain>
    </source>
</reference>
<dbReference type="PANTHER" id="PTHR42760">
    <property type="entry name" value="SHORT-CHAIN DEHYDROGENASES/REDUCTASES FAMILY MEMBER"/>
    <property type="match status" value="1"/>
</dbReference>
<dbReference type="OrthoDB" id="1669814at2759"/>
<keyword evidence="3" id="KW-0560">Oxidoreductase</keyword>
<dbReference type="Proteomes" id="UP000325558">
    <property type="component" value="Unassembled WGS sequence"/>
</dbReference>
<organism evidence="4">
    <name type="scientific">Aspergillus arachidicola</name>
    <dbReference type="NCBI Taxonomy" id="656916"/>
    <lineage>
        <taxon>Eukaryota</taxon>
        <taxon>Fungi</taxon>
        <taxon>Dikarya</taxon>
        <taxon>Ascomycota</taxon>
        <taxon>Pezizomycotina</taxon>
        <taxon>Eurotiomycetes</taxon>
        <taxon>Eurotiomycetidae</taxon>
        <taxon>Eurotiales</taxon>
        <taxon>Aspergillaceae</taxon>
        <taxon>Aspergillus</taxon>
        <taxon>Aspergillus subgen. Circumdati</taxon>
    </lineage>
</organism>
<sequence length="100" mass="10665">MHGFSANTAGTGGRLMGSHFLANPRRQIRSNYEHHVRGVFKVLGYLAPSSSIVNVSSLYGIKGTPLSGPYYTSKPAIIGLTKAAAYEVGPSNIRVNAVYP</sequence>
<proteinExistence type="inferred from homology"/>
<keyword evidence="2" id="KW-0521">NADP</keyword>
<evidence type="ECO:0000256" key="2">
    <source>
        <dbReference type="ARBA" id="ARBA00022857"/>
    </source>
</evidence>
<gene>
    <name evidence="4" type="ORF">BDV24DRAFT_162573</name>
</gene>
<evidence type="ECO:0000313" key="4">
    <source>
        <dbReference type="EMBL" id="KAE8342338.1"/>
    </source>
</evidence>
<accession>A0A5N6YAT7</accession>
<dbReference type="AlphaFoldDB" id="A0A5N6YAT7"/>
<name>A0A5N6YAT7_9EURO</name>
<dbReference type="PANTHER" id="PTHR42760:SF133">
    <property type="entry name" value="3-OXOACYL-[ACYL-CARRIER-PROTEIN] REDUCTASE"/>
    <property type="match status" value="1"/>
</dbReference>
<evidence type="ECO:0000256" key="3">
    <source>
        <dbReference type="ARBA" id="ARBA00023002"/>
    </source>
</evidence>
<comment type="similarity">
    <text evidence="1">Belongs to the short-chain dehydrogenases/reductases (SDR) family.</text>
</comment>
<dbReference type="GO" id="GO:0016616">
    <property type="term" value="F:oxidoreductase activity, acting on the CH-OH group of donors, NAD or NADP as acceptor"/>
    <property type="evidence" value="ECO:0007669"/>
    <property type="project" value="TreeGrafter"/>
</dbReference>
<dbReference type="Gene3D" id="3.40.50.720">
    <property type="entry name" value="NAD(P)-binding Rossmann-like Domain"/>
    <property type="match status" value="1"/>
</dbReference>